<comment type="cofactor">
    <cofactor evidence="1">
        <name>pyridoxal 5'-phosphate</name>
        <dbReference type="ChEBI" id="CHEBI:597326"/>
    </cofactor>
</comment>
<evidence type="ECO:0000256" key="5">
    <source>
        <dbReference type="ARBA" id="ARBA00022898"/>
    </source>
</evidence>
<reference evidence="6" key="1">
    <citation type="submission" date="2018-05" db="EMBL/GenBank/DDBJ databases">
        <authorList>
            <person name="Lanie J.A."/>
            <person name="Ng W.-L."/>
            <person name="Kazmierczak K.M."/>
            <person name="Andrzejewski T.M."/>
            <person name="Davidsen T.M."/>
            <person name="Wayne K.J."/>
            <person name="Tettelin H."/>
            <person name="Glass J.I."/>
            <person name="Rusch D."/>
            <person name="Podicherti R."/>
            <person name="Tsui H.-C.T."/>
            <person name="Winkler M.E."/>
        </authorList>
    </citation>
    <scope>NUCLEOTIDE SEQUENCE</scope>
</reference>
<evidence type="ECO:0000256" key="2">
    <source>
        <dbReference type="ARBA" id="ARBA00007441"/>
    </source>
</evidence>
<keyword evidence="5" id="KW-0663">Pyridoxal phosphate</keyword>
<dbReference type="AlphaFoldDB" id="A0A382YP62"/>
<feature type="non-terminal residue" evidence="6">
    <location>
        <position position="80"/>
    </location>
</feature>
<dbReference type="GO" id="GO:0008483">
    <property type="term" value="F:transaminase activity"/>
    <property type="evidence" value="ECO:0007669"/>
    <property type="project" value="UniProtKB-KW"/>
</dbReference>
<keyword evidence="4" id="KW-0808">Transferase</keyword>
<dbReference type="Gene3D" id="3.90.1150.10">
    <property type="entry name" value="Aspartate Aminotransferase, domain 1"/>
    <property type="match status" value="1"/>
</dbReference>
<evidence type="ECO:0000256" key="1">
    <source>
        <dbReference type="ARBA" id="ARBA00001933"/>
    </source>
</evidence>
<gene>
    <name evidence="6" type="ORF">METZ01_LOCUS437858</name>
</gene>
<dbReference type="PANTHER" id="PTHR46383:SF1">
    <property type="entry name" value="ASPARTATE AMINOTRANSFERASE"/>
    <property type="match status" value="1"/>
</dbReference>
<accession>A0A382YP62</accession>
<evidence type="ECO:0008006" key="7">
    <source>
        <dbReference type="Google" id="ProtNLM"/>
    </source>
</evidence>
<dbReference type="InterPro" id="IPR050596">
    <property type="entry name" value="AspAT/PAT-like"/>
</dbReference>
<dbReference type="EMBL" id="UINC01177388">
    <property type="protein sequence ID" value="SVD85004.1"/>
    <property type="molecule type" value="Genomic_DNA"/>
</dbReference>
<organism evidence="6">
    <name type="scientific">marine metagenome</name>
    <dbReference type="NCBI Taxonomy" id="408172"/>
    <lineage>
        <taxon>unclassified sequences</taxon>
        <taxon>metagenomes</taxon>
        <taxon>ecological metagenomes</taxon>
    </lineage>
</organism>
<dbReference type="SUPFAM" id="SSF53383">
    <property type="entry name" value="PLP-dependent transferases"/>
    <property type="match status" value="1"/>
</dbReference>
<evidence type="ECO:0000256" key="4">
    <source>
        <dbReference type="ARBA" id="ARBA00022679"/>
    </source>
</evidence>
<dbReference type="InterPro" id="IPR015422">
    <property type="entry name" value="PyrdxlP-dep_Trfase_small"/>
</dbReference>
<protein>
    <recommendedName>
        <fullName evidence="7">Aminotransferase class I/classII domain-containing protein</fullName>
    </recommendedName>
</protein>
<dbReference type="InterPro" id="IPR015424">
    <property type="entry name" value="PyrdxlP-dep_Trfase"/>
</dbReference>
<name>A0A382YP62_9ZZZZ</name>
<sequence length="80" mass="8922">MTSLIFNNSKLISLEDESFRSKLLKIASAMDNIIPLGRGDPDFHTPLHIVDAAKKALDNNFHHYTAPSGVEELRESISEN</sequence>
<comment type="similarity">
    <text evidence="2">Belongs to the class-I pyridoxal-phosphate-dependent aminotransferase family.</text>
</comment>
<proteinExistence type="inferred from homology"/>
<keyword evidence="3" id="KW-0032">Aminotransferase</keyword>
<dbReference type="GO" id="GO:0006520">
    <property type="term" value="P:amino acid metabolic process"/>
    <property type="evidence" value="ECO:0007669"/>
    <property type="project" value="InterPro"/>
</dbReference>
<evidence type="ECO:0000256" key="3">
    <source>
        <dbReference type="ARBA" id="ARBA00022576"/>
    </source>
</evidence>
<dbReference type="PANTHER" id="PTHR46383">
    <property type="entry name" value="ASPARTATE AMINOTRANSFERASE"/>
    <property type="match status" value="1"/>
</dbReference>
<evidence type="ECO:0000313" key="6">
    <source>
        <dbReference type="EMBL" id="SVD85004.1"/>
    </source>
</evidence>